<evidence type="ECO:0000259" key="3">
    <source>
        <dbReference type="Pfam" id="PF25021"/>
    </source>
</evidence>
<feature type="domain" description="Teneurin NHL" evidence="3">
    <location>
        <begin position="707"/>
        <end position="762"/>
    </location>
</feature>
<keyword evidence="2" id="KW-1133">Transmembrane helix</keyword>
<name>A0A329QBS6_9ACTN</name>
<gene>
    <name evidence="4" type="ORF">DPM12_21240</name>
</gene>
<dbReference type="Pfam" id="PF25021">
    <property type="entry name" value="TEN_NHL"/>
    <property type="match status" value="3"/>
</dbReference>
<feature type="region of interest" description="Disordered" evidence="1">
    <location>
        <begin position="586"/>
        <end position="605"/>
    </location>
</feature>
<feature type="region of interest" description="Disordered" evidence="1">
    <location>
        <begin position="944"/>
        <end position="1005"/>
    </location>
</feature>
<keyword evidence="2" id="KW-0812">Transmembrane</keyword>
<dbReference type="Proteomes" id="UP000250462">
    <property type="component" value="Unassembled WGS sequence"/>
</dbReference>
<organism evidence="4 5">
    <name type="scientific">Phytoactinopolyspora halophila</name>
    <dbReference type="NCBI Taxonomy" id="1981511"/>
    <lineage>
        <taxon>Bacteria</taxon>
        <taxon>Bacillati</taxon>
        <taxon>Actinomycetota</taxon>
        <taxon>Actinomycetes</taxon>
        <taxon>Jiangellales</taxon>
        <taxon>Jiangellaceae</taxon>
        <taxon>Phytoactinopolyspora</taxon>
    </lineage>
</organism>
<dbReference type="PANTHER" id="PTHR46388:SF2">
    <property type="entry name" value="NHL REPEAT-CONTAINING PROTEIN 2"/>
    <property type="match status" value="1"/>
</dbReference>
<dbReference type="InterPro" id="IPR011042">
    <property type="entry name" value="6-blade_b-propeller_TolB-like"/>
</dbReference>
<accession>A0A329QBS6</accession>
<dbReference type="SUPFAM" id="SSF63829">
    <property type="entry name" value="Calcium-dependent phosphotriesterase"/>
    <property type="match status" value="1"/>
</dbReference>
<protein>
    <recommendedName>
        <fullName evidence="3">Teneurin NHL domain-containing protein</fullName>
    </recommendedName>
</protein>
<dbReference type="AlphaFoldDB" id="A0A329QBS6"/>
<evidence type="ECO:0000256" key="1">
    <source>
        <dbReference type="SAM" id="MobiDB-lite"/>
    </source>
</evidence>
<dbReference type="EMBL" id="QMIG01000043">
    <property type="protein sequence ID" value="RAW09441.1"/>
    <property type="molecule type" value="Genomic_DNA"/>
</dbReference>
<evidence type="ECO:0000313" key="4">
    <source>
        <dbReference type="EMBL" id="RAW09441.1"/>
    </source>
</evidence>
<dbReference type="Gene3D" id="2.40.10.500">
    <property type="match status" value="2"/>
</dbReference>
<comment type="caution">
    <text evidence="4">The sequence shown here is derived from an EMBL/GenBank/DDBJ whole genome shotgun (WGS) entry which is preliminary data.</text>
</comment>
<dbReference type="SUPFAM" id="SSF63825">
    <property type="entry name" value="YWTD domain"/>
    <property type="match status" value="2"/>
</dbReference>
<keyword evidence="5" id="KW-1185">Reference proteome</keyword>
<feature type="domain" description="Teneurin NHL" evidence="3">
    <location>
        <begin position="655"/>
        <end position="694"/>
    </location>
</feature>
<reference evidence="4 5" key="1">
    <citation type="submission" date="2018-06" db="EMBL/GenBank/DDBJ databases">
        <title>Phytoactinopolyspora halophila sp. nov., a novel halophilic actinomycete isolated from a saline soil in China.</title>
        <authorList>
            <person name="Tang S.-K."/>
        </authorList>
    </citation>
    <scope>NUCLEOTIDE SEQUENCE [LARGE SCALE GENOMIC DNA]</scope>
    <source>
        <strain evidence="4 5">YIM 96934</strain>
    </source>
</reference>
<dbReference type="InterPro" id="IPR056822">
    <property type="entry name" value="TEN_NHL"/>
</dbReference>
<dbReference type="Gene3D" id="2.120.10.30">
    <property type="entry name" value="TolB, C-terminal domain"/>
    <property type="match status" value="6"/>
</dbReference>
<sequence length="1127" mass="113942">MLGCLTLTVELAGAHGTEPGGTVPGESTELRPNQLVTVAGTGQMGFSGDGGPAVAAPLTEHLAMDVGPDGHLYIADEGAGRLRRVDSTGTIETVASFPSPTRFEAHFLPVPAAEEPRRIHDVAVADDGTVYVAGHTTVARIAEDGEATVIAGGGDHEIPDGGGSATATELGLLPKSVDVDADGTVYVADGATATVLRLDSSGAVEVVSGGGEIPSDEADGHQATEIGWISLDDIAVDSRGVIYVTSHDLENDTVLYRVDADGTVSVLAGLDRDGSAGDGAGVDDIASEDLGEGIAVDDTDSLYFTDTGDGIIRKIDRDGTVSSVGPALQGFPYGVQLASNGDLAVAPGGQVYMSSGAQVIMLVPGGDPLPVETESPSPAPDPWAGKEPGTAVTIAGTGEPVHRRDLDSGEMPRWARPTPVTTRPGELAVGADDALYYPDPLGHHIVRAEPGGQARVVAGRGNYDQFPFTATQGNRDGRASEERLYRPEAVAVDGDGTVYIADSVGITALDDGSLSTVIDAQDSLADAENGLEDSGGFDAEAASAIDGVVIEPRDLAPGSDGRVYVAEAARRRVLAVDADGTITTVAGGGDIPSAEADGSAATEASLREPEDVAIDADGTVYITERGVPAVRTVDTEGVLGTVAGNPRANAGEGGFSGDGGPAADAELTAPSDLAVGPDGDLYIADTLNHRIRRVGGDGVISTVAGTGDRGESGDGGPATEAVLGEPRALAFDADGNLYVSSSRGNAIRRVDPEGTITTAVETSAAGGVPAREVPLTAPSDVAAGPAGVLYLAGDPNGAVSGLTRLRPDGALHYVRTSRGAPVPATHVADAGNGAVYIGNDEAVVELHPDGTVVPVAGGVPASNPLADDRPEDGQPALHTSLEPAGLASGPQGLLYLVDQRHESLYRVDPDGALSTIADLPGDGRAGPIDVDAEGTVYMADREGDTVFRVDPDGTVEPFAGARGDDVSGDGSDEASRNEGDGASGDDDSDRGDGGPAVAAAIDGPTDVAAGAGGDVYIAEYGGVRRVDTDGTISTVYRVAENASGESTRDDARIRLDADSHGNVYVTVPGEHVVRALIRPGETADPSSWAPVAWTGGGLAVLATAMAAVLAWRRRRAGVASPARETAP</sequence>
<evidence type="ECO:0000256" key="2">
    <source>
        <dbReference type="SAM" id="Phobius"/>
    </source>
</evidence>
<evidence type="ECO:0000313" key="5">
    <source>
        <dbReference type="Proteomes" id="UP000250462"/>
    </source>
</evidence>
<proteinExistence type="predicted"/>
<feature type="region of interest" description="Disordered" evidence="1">
    <location>
        <begin position="400"/>
        <end position="424"/>
    </location>
</feature>
<dbReference type="SUPFAM" id="SSF75011">
    <property type="entry name" value="3-carboxy-cis,cis-mucoante lactonizing enzyme"/>
    <property type="match status" value="1"/>
</dbReference>
<feature type="transmembrane region" description="Helical" evidence="2">
    <location>
        <begin position="1088"/>
        <end position="1111"/>
    </location>
</feature>
<feature type="domain" description="Teneurin NHL" evidence="3">
    <location>
        <begin position="877"/>
        <end position="1050"/>
    </location>
</feature>
<dbReference type="PANTHER" id="PTHR46388">
    <property type="entry name" value="NHL REPEAT-CONTAINING PROTEIN 2"/>
    <property type="match status" value="1"/>
</dbReference>
<keyword evidence="2" id="KW-0472">Membrane</keyword>